<gene>
    <name evidence="2" type="ORF">SAMN05660964_00549</name>
</gene>
<keyword evidence="1" id="KW-0732">Signal</keyword>
<dbReference type="PANTHER" id="PTHR34387">
    <property type="entry name" value="SLR1258 PROTEIN"/>
    <property type="match status" value="1"/>
</dbReference>
<proteinExistence type="predicted"/>
<evidence type="ECO:0000256" key="1">
    <source>
        <dbReference type="SAM" id="SignalP"/>
    </source>
</evidence>
<dbReference type="OrthoDB" id="7062395at2"/>
<feature type="chain" id="PRO_5011725335" evidence="1">
    <location>
        <begin position="22"/>
        <end position="231"/>
    </location>
</feature>
<dbReference type="Gene3D" id="3.30.110.170">
    <property type="entry name" value="Protein of unknown function (DUF541), domain 1"/>
    <property type="match status" value="1"/>
</dbReference>
<reference evidence="2 3" key="1">
    <citation type="submission" date="2016-10" db="EMBL/GenBank/DDBJ databases">
        <authorList>
            <person name="de Groot N.N."/>
        </authorList>
    </citation>
    <scope>NUCLEOTIDE SEQUENCE [LARGE SCALE GENOMIC DNA]</scope>
    <source>
        <strain evidence="2 3">DSM 21228</strain>
    </source>
</reference>
<dbReference type="RefSeq" id="WP_093065173.1">
    <property type="nucleotide sequence ID" value="NZ_FNQP01000003.1"/>
</dbReference>
<name>A0A1H3X151_9GAMM</name>
<evidence type="ECO:0000313" key="3">
    <source>
        <dbReference type="Proteomes" id="UP000199397"/>
    </source>
</evidence>
<dbReference type="PANTHER" id="PTHR34387:SF1">
    <property type="entry name" value="PERIPLASMIC IMMUNOGENIC PROTEIN"/>
    <property type="match status" value="1"/>
</dbReference>
<dbReference type="Proteomes" id="UP000199397">
    <property type="component" value="Unassembled WGS sequence"/>
</dbReference>
<dbReference type="EMBL" id="FNQP01000003">
    <property type="protein sequence ID" value="SDZ93139.1"/>
    <property type="molecule type" value="Genomic_DNA"/>
</dbReference>
<dbReference type="InterPro" id="IPR007497">
    <property type="entry name" value="SIMPL/DUF541"/>
</dbReference>
<organism evidence="2 3">
    <name type="scientific">Thiothrix caldifontis</name>
    <dbReference type="NCBI Taxonomy" id="525918"/>
    <lineage>
        <taxon>Bacteria</taxon>
        <taxon>Pseudomonadati</taxon>
        <taxon>Pseudomonadota</taxon>
        <taxon>Gammaproteobacteria</taxon>
        <taxon>Thiotrichales</taxon>
        <taxon>Thiotrichaceae</taxon>
        <taxon>Thiothrix</taxon>
    </lineage>
</organism>
<dbReference type="AlphaFoldDB" id="A0A1H3X151"/>
<dbReference type="Pfam" id="PF04402">
    <property type="entry name" value="SIMPL"/>
    <property type="match status" value="1"/>
</dbReference>
<dbReference type="STRING" id="525918.SAMN05660964_00549"/>
<dbReference type="InterPro" id="IPR052022">
    <property type="entry name" value="26kDa_periplasmic_antigen"/>
</dbReference>
<sequence>MKQLVAAVLLSFSALSSNAIAEPPTVYDRMAFAVIAEKEVPNDMLTAILYAEQQGQDTAAMADSINQTITWALDLAKQETAVDSSTLNYITNPVYTDGRVTGWQVRQNIQLKSKDSKILSGLLGKLQEKLRIEGIHYSVSPEVKAETEKNLIDQALKNFKERADQLKAGMGRAEYRIVRLDVQALGGESPQAPMYRMAAMALDAAPAPPSLEGGKQNLQVNVQAEIELSIQ</sequence>
<keyword evidence="3" id="KW-1185">Reference proteome</keyword>
<evidence type="ECO:0000313" key="2">
    <source>
        <dbReference type="EMBL" id="SDZ93139.1"/>
    </source>
</evidence>
<accession>A0A1H3X151</accession>
<feature type="signal peptide" evidence="1">
    <location>
        <begin position="1"/>
        <end position="21"/>
    </location>
</feature>
<dbReference type="Gene3D" id="3.30.70.2970">
    <property type="entry name" value="Protein of unknown function (DUF541), domain 2"/>
    <property type="match status" value="1"/>
</dbReference>
<protein>
    <submittedName>
        <fullName evidence="2">Predicted secreted protein</fullName>
    </submittedName>
</protein>
<dbReference type="GO" id="GO:0006974">
    <property type="term" value="P:DNA damage response"/>
    <property type="evidence" value="ECO:0007669"/>
    <property type="project" value="TreeGrafter"/>
</dbReference>